<proteinExistence type="predicted"/>
<sequence length="166" mass="19077">MKRGEWSRVLQNQLLHLKAADFTEVVATPPPSRQKRKRPPARSTHQLEQLVYRSAASARTRCALLQTDAKKSFPTTFFCERRSLDDAKLWLCNRIRRKYKGVNKTCFEIWHDDCDAGKRIPPALGKRVVLRRPGQRAGKRKNTRCELQLARAGSSSNKETDESDDV</sequence>
<evidence type="ECO:0000256" key="1">
    <source>
        <dbReference type="SAM" id="MobiDB-lite"/>
    </source>
</evidence>
<dbReference type="EMBL" id="NCKW01011054">
    <property type="protein sequence ID" value="POM64772.1"/>
    <property type="molecule type" value="Genomic_DNA"/>
</dbReference>
<comment type="caution">
    <text evidence="2">The sequence shown here is derived from an EMBL/GenBank/DDBJ whole genome shotgun (WGS) entry which is preliminary data.</text>
</comment>
<evidence type="ECO:0000313" key="2">
    <source>
        <dbReference type="EMBL" id="POM64772.1"/>
    </source>
</evidence>
<dbReference type="AlphaFoldDB" id="A0A2P4XGT9"/>
<gene>
    <name evidence="2" type="ORF">PHPALM_19658</name>
</gene>
<dbReference type="Proteomes" id="UP000237271">
    <property type="component" value="Unassembled WGS sequence"/>
</dbReference>
<dbReference type="OrthoDB" id="123591at2759"/>
<feature type="compositionally biased region" description="Basic residues" evidence="1">
    <location>
        <begin position="132"/>
        <end position="142"/>
    </location>
</feature>
<feature type="region of interest" description="Disordered" evidence="1">
    <location>
        <begin position="26"/>
        <end position="47"/>
    </location>
</feature>
<protein>
    <submittedName>
        <fullName evidence="2">Uncharacterized protein</fullName>
    </submittedName>
</protein>
<accession>A0A2P4XGT9</accession>
<reference evidence="2 3" key="1">
    <citation type="journal article" date="2017" name="Genome Biol. Evol.">
        <title>Phytophthora megakarya and P. palmivora, closely related causal agents of cacao black pod rot, underwent increases in genome sizes and gene numbers by different mechanisms.</title>
        <authorList>
            <person name="Ali S.S."/>
            <person name="Shao J."/>
            <person name="Lary D.J."/>
            <person name="Kronmiller B."/>
            <person name="Shen D."/>
            <person name="Strem M.D."/>
            <person name="Amoako-Attah I."/>
            <person name="Akrofi A.Y."/>
            <person name="Begoude B.A."/>
            <person name="Ten Hoopen G.M."/>
            <person name="Coulibaly K."/>
            <person name="Kebe B.I."/>
            <person name="Melnick R.L."/>
            <person name="Guiltinan M.J."/>
            <person name="Tyler B.M."/>
            <person name="Meinhardt L.W."/>
            <person name="Bailey B.A."/>
        </authorList>
    </citation>
    <scope>NUCLEOTIDE SEQUENCE [LARGE SCALE GENOMIC DNA]</scope>
    <source>
        <strain evidence="3">sbr112.9</strain>
    </source>
</reference>
<evidence type="ECO:0000313" key="3">
    <source>
        <dbReference type="Proteomes" id="UP000237271"/>
    </source>
</evidence>
<keyword evidence="3" id="KW-1185">Reference proteome</keyword>
<name>A0A2P4XGT9_9STRA</name>
<feature type="region of interest" description="Disordered" evidence="1">
    <location>
        <begin position="132"/>
        <end position="166"/>
    </location>
</feature>
<organism evidence="2 3">
    <name type="scientific">Phytophthora palmivora</name>
    <dbReference type="NCBI Taxonomy" id="4796"/>
    <lineage>
        <taxon>Eukaryota</taxon>
        <taxon>Sar</taxon>
        <taxon>Stramenopiles</taxon>
        <taxon>Oomycota</taxon>
        <taxon>Peronosporomycetes</taxon>
        <taxon>Peronosporales</taxon>
        <taxon>Peronosporaceae</taxon>
        <taxon>Phytophthora</taxon>
    </lineage>
</organism>